<reference evidence="1 2" key="1">
    <citation type="submission" date="2019-12" db="EMBL/GenBank/DDBJ databases">
        <authorList>
            <person name="Kim Y.S."/>
        </authorList>
    </citation>
    <scope>NUCLEOTIDE SEQUENCE [LARGE SCALE GENOMIC DNA]</scope>
    <source>
        <strain evidence="1 2">MMS17-SY077</strain>
    </source>
</reference>
<dbReference type="EMBL" id="WSTA01000076">
    <property type="protein sequence ID" value="MWB99747.1"/>
    <property type="molecule type" value="Genomic_DNA"/>
</dbReference>
<dbReference type="AlphaFoldDB" id="A0A6I4P7J1"/>
<sequence>MSSLEFDGFLAEARSAASAASYDVQKLPEDSVERQALHNVVTALDALISAAAELADDSED</sequence>
<organism evidence="1 2">
    <name type="scientific">Agromyces seonyuensis</name>
    <dbReference type="NCBI Taxonomy" id="2662446"/>
    <lineage>
        <taxon>Bacteria</taxon>
        <taxon>Bacillati</taxon>
        <taxon>Actinomycetota</taxon>
        <taxon>Actinomycetes</taxon>
        <taxon>Micrococcales</taxon>
        <taxon>Microbacteriaceae</taxon>
        <taxon>Agromyces</taxon>
    </lineage>
</organism>
<dbReference type="Proteomes" id="UP000438182">
    <property type="component" value="Unassembled WGS sequence"/>
</dbReference>
<gene>
    <name evidence="1" type="ORF">GB864_14440</name>
</gene>
<keyword evidence="2" id="KW-1185">Reference proteome</keyword>
<evidence type="ECO:0000313" key="1">
    <source>
        <dbReference type="EMBL" id="MWB99747.1"/>
    </source>
</evidence>
<evidence type="ECO:0000313" key="2">
    <source>
        <dbReference type="Proteomes" id="UP000438182"/>
    </source>
</evidence>
<comment type="caution">
    <text evidence="1">The sequence shown here is derived from an EMBL/GenBank/DDBJ whole genome shotgun (WGS) entry which is preliminary data.</text>
</comment>
<proteinExistence type="predicted"/>
<protein>
    <submittedName>
        <fullName evidence="1">Uncharacterized protein</fullName>
    </submittedName>
</protein>
<accession>A0A6I4P7J1</accession>
<name>A0A6I4P7J1_9MICO</name>
<dbReference type="RefSeq" id="WP_160426272.1">
    <property type="nucleotide sequence ID" value="NZ_WSTA01000076.1"/>
</dbReference>